<dbReference type="InterPro" id="IPR013087">
    <property type="entry name" value="Znf_C2H2_type"/>
</dbReference>
<dbReference type="OrthoDB" id="438420at2759"/>
<evidence type="ECO:0000313" key="7">
    <source>
        <dbReference type="EMBL" id="CAI4014548.1"/>
    </source>
</evidence>
<dbReference type="PROSITE" id="PS00028">
    <property type="entry name" value="ZINC_FINGER_C2H2_1"/>
    <property type="match status" value="2"/>
</dbReference>
<dbReference type="GO" id="GO:0005524">
    <property type="term" value="F:ATP binding"/>
    <property type="evidence" value="ECO:0007669"/>
    <property type="project" value="InterPro"/>
</dbReference>
<evidence type="ECO:0000259" key="5">
    <source>
        <dbReference type="PROSITE" id="PS50011"/>
    </source>
</evidence>
<dbReference type="SUPFAM" id="SSF54001">
    <property type="entry name" value="Cysteine proteinases"/>
    <property type="match status" value="1"/>
</dbReference>
<dbReference type="GO" id="GO:0071949">
    <property type="term" value="F:FAD binding"/>
    <property type="evidence" value="ECO:0007669"/>
    <property type="project" value="InterPro"/>
</dbReference>
<feature type="domain" description="Protein kinase" evidence="5">
    <location>
        <begin position="1860"/>
        <end position="2122"/>
    </location>
</feature>
<keyword evidence="4" id="KW-0732">Signal</keyword>
<gene>
    <name evidence="7" type="ORF">C1SCF055_LOCUS39447</name>
</gene>
<dbReference type="GO" id="GO:0004497">
    <property type="term" value="F:monooxygenase activity"/>
    <property type="evidence" value="ECO:0007669"/>
    <property type="project" value="UniProtKB-KW"/>
</dbReference>
<feature type="region of interest" description="Disordered" evidence="3">
    <location>
        <begin position="1208"/>
        <end position="1311"/>
    </location>
</feature>
<feature type="compositionally biased region" description="Low complexity" evidence="3">
    <location>
        <begin position="1246"/>
        <end position="1261"/>
    </location>
</feature>
<dbReference type="Pfam" id="PF00069">
    <property type="entry name" value="Pkinase"/>
    <property type="match status" value="1"/>
</dbReference>
<proteinExistence type="predicted"/>
<dbReference type="GO" id="GO:0016579">
    <property type="term" value="P:protein deubiquitination"/>
    <property type="evidence" value="ECO:0007669"/>
    <property type="project" value="InterPro"/>
</dbReference>
<dbReference type="Gene3D" id="3.90.70.10">
    <property type="entry name" value="Cysteine proteinases"/>
    <property type="match status" value="1"/>
</dbReference>
<dbReference type="Proteomes" id="UP001152797">
    <property type="component" value="Unassembled WGS sequence"/>
</dbReference>
<dbReference type="EMBL" id="CAMXCT030006412">
    <property type="protein sequence ID" value="CAL4801860.1"/>
    <property type="molecule type" value="Genomic_DNA"/>
</dbReference>
<dbReference type="InterPro" id="IPR028889">
    <property type="entry name" value="USP"/>
</dbReference>
<comment type="caution">
    <text evidence="7">The sequence shown here is derived from an EMBL/GenBank/DDBJ whole genome shotgun (WGS) entry which is preliminary data.</text>
</comment>
<dbReference type="InterPro" id="IPR036188">
    <property type="entry name" value="FAD/NAD-bd_sf"/>
</dbReference>
<dbReference type="PANTHER" id="PTHR13789">
    <property type="entry name" value="MONOOXYGENASE"/>
    <property type="match status" value="1"/>
</dbReference>
<feature type="domain" description="USP" evidence="6">
    <location>
        <begin position="1491"/>
        <end position="1777"/>
    </location>
</feature>
<dbReference type="SUPFAM" id="SSF51905">
    <property type="entry name" value="FAD/NAD(P)-binding domain"/>
    <property type="match status" value="1"/>
</dbReference>
<keyword evidence="9" id="KW-1185">Reference proteome</keyword>
<dbReference type="InterPro" id="IPR050493">
    <property type="entry name" value="FAD-dep_Monooxygenase_BioMet"/>
</dbReference>
<evidence type="ECO:0000313" key="8">
    <source>
        <dbReference type="EMBL" id="CAL4801860.1"/>
    </source>
</evidence>
<feature type="compositionally biased region" description="Basic and acidic residues" evidence="3">
    <location>
        <begin position="1457"/>
        <end position="1467"/>
    </location>
</feature>
<dbReference type="SMART" id="SM00355">
    <property type="entry name" value="ZnF_C2H2"/>
    <property type="match status" value="7"/>
</dbReference>
<dbReference type="GO" id="GO:0004843">
    <property type="term" value="F:cysteine-type deubiquitinase activity"/>
    <property type="evidence" value="ECO:0007669"/>
    <property type="project" value="InterPro"/>
</dbReference>
<dbReference type="PRINTS" id="PR00420">
    <property type="entry name" value="RNGMNOXGNASE"/>
</dbReference>
<name>A0A9P1GIN9_9DINO</name>
<evidence type="ECO:0000256" key="1">
    <source>
        <dbReference type="ARBA" id="ARBA00023002"/>
    </source>
</evidence>
<dbReference type="EMBL" id="CAMXCT010006412">
    <property type="protein sequence ID" value="CAI4014548.1"/>
    <property type="molecule type" value="Genomic_DNA"/>
</dbReference>
<evidence type="ECO:0000256" key="4">
    <source>
        <dbReference type="SAM" id="SignalP"/>
    </source>
</evidence>
<dbReference type="Pfam" id="PF00443">
    <property type="entry name" value="UCH"/>
    <property type="match status" value="1"/>
</dbReference>
<evidence type="ECO:0000259" key="6">
    <source>
        <dbReference type="PROSITE" id="PS50235"/>
    </source>
</evidence>
<sequence>MLLFAWWCTLLTPNFVGQTPGFFHWWPAKHEVPICIQLSLATIISWTSVLLLAQQCDWTWQSLGSSAQYSLANSAGLYLQLHPTGTALAYSAGWVAPELPYEEDLVFPLHDTAAVHTVLAHLCNSDKVFTPLAFSAGWRALTGLILLGFMQHYTRYGGEGSGPVMGVLTLHETRWQFTGEWLDSDWIHVHSGCSTSKGTGILTHQAAGISRQQAQMAKMEFQAATELWHAYADCSSRVMTEQLTMVLHSDAPGVPFSVCELAQALSDIPVNRAVAQLIASQRPTPHARALGLPMFQFCGGVTYHFQHGCDHVALPTGAGLRQGCKAAPGLWNFLMMLYLNRVANFLPITWIRLHLNIYADDYQVGGLFYSISDLKKLLTAIGILLDTLREFALRINTKKSAALLTIAGTSHRHQRAQFVVKQKDVEQLRIPLPTGTEALIPLQSQITYLGTVMSYKDCKTATLKHRLTLARIAQRRLGRWLRGKHDFKIHSRFQLWRSTVLPVLTYGIFATGIHPQGIMCLQREMYKMLRQVVCDHASRTGHTNYLALTLHSIATPLQQLRAAAEQLLQSITQRLTRLQADDITLQLPWEHLNHLVTNLANTQELSSRSVEPSSLCVDPSSPDLFQCTRCDFVATNVATFRRHCTMVHGLPVFRSHFALASQFTNTGLPECKHCGQTFTTWRRFQIHIERGCQVLYSGPCATETHTALGVQLYQSSTEMAAGELAVRGSTLIPEAELDNLRQATFGLPLCQLIEERDWEKLATLPDACQYLAKRCILCGLHYNRVQELNAHYRTMHGQYWDGVPQQAVYMSNTWATDRPCVYCGALFKSHLCPVWVQVMALLMAGVRAPSDGVNSTETPSLRVRCDICLADLPNPAALADHLQTQHALQGVAFNVARDSVAGSPACAHCGTLYKSMSSLRSHINQSRCLLFRPEATAETLPMRPEWVQACTAGEMKTLFTNAKFRMELTLHCQLCGVHYARSTDLSCHLQGSHARVWRRAQTLTVILVSLFYARGTCVCNPALHQNRLDHNCLPLRQLSMLFQMMNDQIFAPFQASEHVLKMLLSTMLDQTQRFQLEQIVLQHDYAKLWQDPGCLQLLRTQCLFCGCERDACALPQHLREAHACSHLALSFYMALLTPMMQKSMTEDHQCHACLQVFNLPATADDAENTQRKQLAQSHLLYNCPVALQIALLLTGLLHDGRLLDDHTGADGAPASTGNLQRPCPLARSGAIGATGPKPKRAKTLQASARAASADPTDPDASVGGLTDTTTSAGNTGPSACPTGSAPRSRPQPEQKGGQLRSFFNRDPKGGLQGLLQATQTWQEQRKSSTLPLMTLRQHLTQCLFQDLMLKVVKMSEAKQDDQLFLASVQSQVIDESGNWPFLEWNPTTKQLHKSSKTPISMTLMLQHVKELGGSGVGAFEPALPQQRLDPPWDNAQAACPAPMRPGGLHPAGSWPADQEREGQRQDQADEPSIQDNVTPSLAVLLHVMSHLRLRNDSNWCYVNSTIFCVLWTLMSMQCDSASLGERFEDLIQFLPCHNLQLVALSELPWFDQILQAWEAFQGTQRGMQQDTSEYAAAVLCWLRAPAVNMTWERRVEEMGSVCTHDHGDAYMPITLSLPASHAILPEQQYNLSSLVWRWMQEHGMIAALTQAPQCLCLHLDRFYQVDGEVHKSQCMIDMEAGCTMPVFTNTSLQREMVEYVLVAAAAHLGSDKGGHYRAALKTCPAVQLTGQPMHWLITNDDVEATPTWKMPDWFCHNTTVFWLLRADSVHLHAYQALPAQDPVQIDAAHGPLTTDPPNDSMPERDNDAGSLAAVPKPDAMTEEAGHDQVVEVDEVLARRGNRALITGRYTSSRHLEHDYHFDGKVIGSGLSGPVRLATGKADGLKYAIKSFKKKGMSSCKRAELKSEAEVYLTLDHPHVAKLEMIYETDEEMHFVMEYMSGGELYKRLSSRKRYSEEAAALCIRQVLLAVAYLHARLGGLTLAKTLLQPEQPGRPVEVCIYEAWDHWKVRGGALGLAAGARILRRLGLGEQLKEAANQVDGFRLHFFAEGTELNSLNLPACTAMRTDLQKILVDSLPSSCIKLGHKLKEITEGSDDVTLEFENGARASAHLVVASDGIHSFVRQKVFGGDQPEFTGFRVLYSLSSKPFRPDPTVAHIHWKEVDGAGYGMMDMTAGKGENRHDFMIIIMRSEEQVTDRWDSTLVKERLQEFAERVAPEHPVLGKAVECSEVCFDWGIYKQPTRESWISSKGRVVLLGDAAHATAPFMGQGANMAMHDAFCLGQILMNDQIPLQDGLKLYETSRKPYCEAVVSKSSMVGALHTASGFKAALRNKFLSLMLLRNMRAVVATDPTARKPWEKSPSFFQQLGRKIQGICSPKEAAKV</sequence>
<dbReference type="Gene3D" id="1.10.510.10">
    <property type="entry name" value="Transferase(Phosphotransferase) domain 1"/>
    <property type="match status" value="1"/>
</dbReference>
<dbReference type="PROSITE" id="PS50235">
    <property type="entry name" value="USP_3"/>
    <property type="match status" value="1"/>
</dbReference>
<evidence type="ECO:0000256" key="3">
    <source>
        <dbReference type="SAM" id="MobiDB-lite"/>
    </source>
</evidence>
<dbReference type="EMBL" id="CAMXCT020006412">
    <property type="protein sequence ID" value="CAL1167923.1"/>
    <property type="molecule type" value="Genomic_DNA"/>
</dbReference>
<feature type="region of interest" description="Disordered" evidence="3">
    <location>
        <begin position="1435"/>
        <end position="1473"/>
    </location>
</feature>
<dbReference type="InterPro" id="IPR002938">
    <property type="entry name" value="FAD-bd"/>
</dbReference>
<feature type="compositionally biased region" description="Polar residues" evidence="3">
    <location>
        <begin position="1266"/>
        <end position="1277"/>
    </location>
</feature>
<reference evidence="8 9" key="2">
    <citation type="submission" date="2024-05" db="EMBL/GenBank/DDBJ databases">
        <authorList>
            <person name="Chen Y."/>
            <person name="Shah S."/>
            <person name="Dougan E. K."/>
            <person name="Thang M."/>
            <person name="Chan C."/>
        </authorList>
    </citation>
    <scope>NUCLEOTIDE SEQUENCE [LARGE SCALE GENOMIC DNA]</scope>
</reference>
<dbReference type="InterPro" id="IPR001394">
    <property type="entry name" value="Peptidase_C19_UCH"/>
</dbReference>
<dbReference type="InterPro" id="IPR000477">
    <property type="entry name" value="RT_dom"/>
</dbReference>
<feature type="chain" id="PRO_5043272893" evidence="4">
    <location>
        <begin position="19"/>
        <end position="2382"/>
    </location>
</feature>
<feature type="signal peptide" evidence="4">
    <location>
        <begin position="1"/>
        <end position="18"/>
    </location>
</feature>
<dbReference type="CDD" id="cd02257">
    <property type="entry name" value="Peptidase_C19"/>
    <property type="match status" value="1"/>
</dbReference>
<keyword evidence="2" id="KW-0503">Monooxygenase</keyword>
<dbReference type="PANTHER" id="PTHR13789:SF309">
    <property type="entry name" value="PUTATIVE (AFU_ORTHOLOGUE AFUA_6G14510)-RELATED"/>
    <property type="match status" value="1"/>
</dbReference>
<keyword evidence="1" id="KW-0560">Oxidoreductase</keyword>
<dbReference type="Pfam" id="PF00078">
    <property type="entry name" value="RVT_1"/>
    <property type="match status" value="1"/>
</dbReference>
<protein>
    <submittedName>
        <fullName evidence="8">6-hydroxynicotinate 3-monooxygenase</fullName>
    </submittedName>
</protein>
<dbReference type="InterPro" id="IPR011009">
    <property type="entry name" value="Kinase-like_dom_sf"/>
</dbReference>
<dbReference type="SUPFAM" id="SSF56112">
    <property type="entry name" value="Protein kinase-like (PK-like)"/>
    <property type="match status" value="1"/>
</dbReference>
<dbReference type="Pfam" id="PF01494">
    <property type="entry name" value="FAD_binding_3"/>
    <property type="match status" value="1"/>
</dbReference>
<dbReference type="Gene3D" id="3.50.50.60">
    <property type="entry name" value="FAD/NAD(P)-binding domain"/>
    <property type="match status" value="1"/>
</dbReference>
<dbReference type="PROSITE" id="PS50011">
    <property type="entry name" value="PROTEIN_KINASE_DOM"/>
    <property type="match status" value="1"/>
</dbReference>
<dbReference type="GO" id="GO:0004672">
    <property type="term" value="F:protein kinase activity"/>
    <property type="evidence" value="ECO:0007669"/>
    <property type="project" value="InterPro"/>
</dbReference>
<reference evidence="7" key="1">
    <citation type="submission" date="2022-10" db="EMBL/GenBank/DDBJ databases">
        <authorList>
            <person name="Chen Y."/>
            <person name="Dougan E. K."/>
            <person name="Chan C."/>
            <person name="Rhodes N."/>
            <person name="Thang M."/>
        </authorList>
    </citation>
    <scope>NUCLEOTIDE SEQUENCE</scope>
</reference>
<dbReference type="InterPro" id="IPR038765">
    <property type="entry name" value="Papain-like_cys_pep_sf"/>
</dbReference>
<evidence type="ECO:0000256" key="2">
    <source>
        <dbReference type="ARBA" id="ARBA00023033"/>
    </source>
</evidence>
<organism evidence="7">
    <name type="scientific">Cladocopium goreaui</name>
    <dbReference type="NCBI Taxonomy" id="2562237"/>
    <lineage>
        <taxon>Eukaryota</taxon>
        <taxon>Sar</taxon>
        <taxon>Alveolata</taxon>
        <taxon>Dinophyceae</taxon>
        <taxon>Suessiales</taxon>
        <taxon>Symbiodiniaceae</taxon>
        <taxon>Cladocopium</taxon>
    </lineage>
</organism>
<dbReference type="SMART" id="SM00220">
    <property type="entry name" value="S_TKc"/>
    <property type="match status" value="1"/>
</dbReference>
<accession>A0A9P1GIN9</accession>
<dbReference type="InterPro" id="IPR000719">
    <property type="entry name" value="Prot_kinase_dom"/>
</dbReference>
<feature type="region of interest" description="Disordered" evidence="3">
    <location>
        <begin position="1786"/>
        <end position="1813"/>
    </location>
</feature>
<evidence type="ECO:0000313" key="9">
    <source>
        <dbReference type="Proteomes" id="UP001152797"/>
    </source>
</evidence>